<organism evidence="1 2">
    <name type="scientific">Raoultella ornithinolytica</name>
    <name type="common">Klebsiella ornithinolytica</name>
    <dbReference type="NCBI Taxonomy" id="54291"/>
    <lineage>
        <taxon>Bacteria</taxon>
        <taxon>Pseudomonadati</taxon>
        <taxon>Pseudomonadota</taxon>
        <taxon>Gammaproteobacteria</taxon>
        <taxon>Enterobacterales</taxon>
        <taxon>Enterobacteriaceae</taxon>
        <taxon>Klebsiella/Raoultella group</taxon>
        <taxon>Raoultella</taxon>
    </lineage>
</organism>
<dbReference type="NCBIfam" id="NF033853">
    <property type="entry name" value="KPN_two_small"/>
    <property type="match status" value="1"/>
</dbReference>
<dbReference type="AlphaFoldDB" id="A0A9Q9MU74"/>
<evidence type="ECO:0000313" key="1">
    <source>
        <dbReference type="EMBL" id="UXE35739.1"/>
    </source>
</evidence>
<gene>
    <name evidence="1" type="ORF">N2J37_14225</name>
</gene>
<accession>A0A9Q9MU74</accession>
<dbReference type="RefSeq" id="WP_137056547.1">
    <property type="nucleotide sequence ID" value="NZ_ABDFAB020000001.1"/>
</dbReference>
<dbReference type="EMBL" id="CP104450">
    <property type="protein sequence ID" value="UXE35739.1"/>
    <property type="molecule type" value="Genomic_DNA"/>
</dbReference>
<protein>
    <submittedName>
        <fullName evidence="1">Small membrane protein</fullName>
    </submittedName>
</protein>
<reference evidence="1" key="1">
    <citation type="submission" date="2022-09" db="EMBL/GenBank/DDBJ databases">
        <title>Multidrug resistance Raoultella ornithinolytica Strain MQB_Silv_108.</title>
        <authorList>
            <person name="Quintela-Baluja M."/>
        </authorList>
    </citation>
    <scope>NUCLEOTIDE SEQUENCE</scope>
    <source>
        <strain evidence="1">MQB_Silv_108</strain>
    </source>
</reference>
<sequence length="39" mass="4646">MANLFFLVLAIVLLLVAVFSLVSYIKDRKKQQFTFKKRR</sequence>
<dbReference type="GeneID" id="93754533"/>
<dbReference type="Proteomes" id="UP001064206">
    <property type="component" value="Chromosome"/>
</dbReference>
<evidence type="ECO:0000313" key="2">
    <source>
        <dbReference type="Proteomes" id="UP001064206"/>
    </source>
</evidence>
<dbReference type="InterPro" id="IPR049833">
    <property type="entry name" value="KPN01023-like"/>
</dbReference>
<name>A0A9Q9MU74_RAOOR</name>
<proteinExistence type="predicted"/>